<dbReference type="Pfam" id="PF02358">
    <property type="entry name" value="Trehalose_PPase"/>
    <property type="match status" value="1"/>
</dbReference>
<gene>
    <name evidence="6" type="ORF">CPEL01642_LOCUS4144</name>
</gene>
<dbReference type="NCBIfam" id="TIGR00685">
    <property type="entry name" value="T6PP"/>
    <property type="match status" value="1"/>
</dbReference>
<dbReference type="InterPro" id="IPR044651">
    <property type="entry name" value="OTSB-like"/>
</dbReference>
<dbReference type="Gene3D" id="3.30.70.1020">
    <property type="entry name" value="Trehalose-6-phosphate phosphatase related protein, domain 2"/>
    <property type="match status" value="1"/>
</dbReference>
<dbReference type="EC" id="3.1.3.12" evidence="5"/>
<dbReference type="InterPro" id="IPR003337">
    <property type="entry name" value="Trehalose_PPase"/>
</dbReference>
<dbReference type="NCBIfam" id="TIGR01484">
    <property type="entry name" value="HAD-SF-IIB"/>
    <property type="match status" value="1"/>
</dbReference>
<dbReference type="GO" id="GO:0005992">
    <property type="term" value="P:trehalose biosynthetic process"/>
    <property type="evidence" value="ECO:0007669"/>
    <property type="project" value="UniProtKB-UniPathway"/>
</dbReference>
<dbReference type="PANTHER" id="PTHR43768:SF3">
    <property type="entry name" value="TREHALOSE 6-PHOSPHATE PHOSPHATASE"/>
    <property type="match status" value="1"/>
</dbReference>
<dbReference type="PANTHER" id="PTHR43768">
    <property type="entry name" value="TREHALOSE 6-PHOSPHATE PHOSPHATASE"/>
    <property type="match status" value="1"/>
</dbReference>
<evidence type="ECO:0000256" key="1">
    <source>
        <dbReference type="ARBA" id="ARBA00000500"/>
    </source>
</evidence>
<keyword evidence="4 5" id="KW-0378">Hydrolase</keyword>
<dbReference type="GO" id="GO:0004805">
    <property type="term" value="F:trehalose-phosphatase activity"/>
    <property type="evidence" value="ECO:0007669"/>
    <property type="project" value="UniProtKB-EC"/>
</dbReference>
<comment type="catalytic activity">
    <reaction evidence="1 5">
        <text>alpha,alpha-trehalose 6-phosphate + H2O = alpha,alpha-trehalose + phosphate</text>
        <dbReference type="Rhea" id="RHEA:23420"/>
        <dbReference type="ChEBI" id="CHEBI:15377"/>
        <dbReference type="ChEBI" id="CHEBI:16551"/>
        <dbReference type="ChEBI" id="CHEBI:43474"/>
        <dbReference type="ChEBI" id="CHEBI:58429"/>
        <dbReference type="EC" id="3.1.3.12"/>
    </reaction>
</comment>
<protein>
    <recommendedName>
        <fullName evidence="5">Trehalose 6-phosphate phosphatase</fullName>
        <ecNumber evidence="5">3.1.3.12</ecNumber>
    </recommendedName>
</protein>
<dbReference type="SUPFAM" id="SSF56784">
    <property type="entry name" value="HAD-like"/>
    <property type="match status" value="1"/>
</dbReference>
<proteinExistence type="inferred from homology"/>
<dbReference type="Gene3D" id="3.40.50.1000">
    <property type="entry name" value="HAD superfamily/HAD-like"/>
    <property type="match status" value="1"/>
</dbReference>
<comment type="cofactor">
    <cofactor evidence="5">
        <name>a divalent metal cation</name>
        <dbReference type="ChEBI" id="CHEBI:60240"/>
    </cofactor>
</comment>
<dbReference type="UniPathway" id="UPA00299"/>
<evidence type="ECO:0000256" key="4">
    <source>
        <dbReference type="ARBA" id="ARBA00022801"/>
    </source>
</evidence>
<reference evidence="6" key="1">
    <citation type="submission" date="2021-01" db="EMBL/GenBank/DDBJ databases">
        <authorList>
            <person name="Corre E."/>
            <person name="Pelletier E."/>
            <person name="Niang G."/>
            <person name="Scheremetjew M."/>
            <person name="Finn R."/>
            <person name="Kale V."/>
            <person name="Holt S."/>
            <person name="Cochrane G."/>
            <person name="Meng A."/>
            <person name="Brown T."/>
            <person name="Cohen L."/>
        </authorList>
    </citation>
    <scope>NUCLEOTIDE SEQUENCE</scope>
    <source>
        <strain evidence="6">PLY182g</strain>
    </source>
</reference>
<dbReference type="EMBL" id="HBEY01008494">
    <property type="protein sequence ID" value="CAD8600814.1"/>
    <property type="molecule type" value="Transcribed_RNA"/>
</dbReference>
<accession>A0A7S0L357</accession>
<comment type="similarity">
    <text evidence="3 5">Belongs to the trehalose phosphatase family.</text>
</comment>
<comment type="function">
    <text evidence="5">Removes the phosphate from trehalose 6-phosphate to produce free trehalose.</text>
</comment>
<organism evidence="6">
    <name type="scientific">Coccolithus braarudii</name>
    <dbReference type="NCBI Taxonomy" id="221442"/>
    <lineage>
        <taxon>Eukaryota</taxon>
        <taxon>Haptista</taxon>
        <taxon>Haptophyta</taxon>
        <taxon>Prymnesiophyceae</taxon>
        <taxon>Coccolithales</taxon>
        <taxon>Coccolithaceae</taxon>
        <taxon>Coccolithus</taxon>
    </lineage>
</organism>
<evidence type="ECO:0000313" key="6">
    <source>
        <dbReference type="EMBL" id="CAD8600814.1"/>
    </source>
</evidence>
<evidence type="ECO:0000256" key="3">
    <source>
        <dbReference type="ARBA" id="ARBA00008770"/>
    </source>
</evidence>
<comment type="pathway">
    <text evidence="2 5">Glycan biosynthesis; trehalose biosynthesis.</text>
</comment>
<sequence length="270" mass="30263">MLAAELPHALEGLEAIRRTAGERRLAFFLDYDGTLTPIVQNPDEAVISAHTREVLRRVCDSYSVSIVSGRSCEKLYDFLQLELNLAGSHGLDIRSPHGKRMLHPIGAKVRHALLEAKAQLDRELDDVPGYLTEDNVFCISAHYRRVPVEMHDRVHDTVMALLGGQSLLQHKSGKMVHELRPAVDWDKGKAVEWLLRERVQRQDEQVCPIYIGDDVSDEDAFKFVTSVGGIAVKVVEVAQLSTTKTSASHRVDDPCQVFAFLRAFLEQEAL</sequence>
<evidence type="ECO:0000256" key="2">
    <source>
        <dbReference type="ARBA" id="ARBA00005199"/>
    </source>
</evidence>
<dbReference type="InterPro" id="IPR023214">
    <property type="entry name" value="HAD_sf"/>
</dbReference>
<dbReference type="AlphaFoldDB" id="A0A7S0L357"/>
<dbReference type="InterPro" id="IPR036412">
    <property type="entry name" value="HAD-like_sf"/>
</dbReference>
<evidence type="ECO:0000256" key="5">
    <source>
        <dbReference type="RuleBase" id="RU361117"/>
    </source>
</evidence>
<dbReference type="InterPro" id="IPR006379">
    <property type="entry name" value="HAD-SF_hydro_IIB"/>
</dbReference>
<name>A0A7S0L357_9EUKA</name>